<dbReference type="AlphaFoldDB" id="A0A4R5U8Z2"/>
<keyword evidence="4" id="KW-1185">Reference proteome</keyword>
<evidence type="ECO:0000313" key="4">
    <source>
        <dbReference type="Proteomes" id="UP000295543"/>
    </source>
</evidence>
<keyword evidence="2" id="KW-0812">Transmembrane</keyword>
<gene>
    <name evidence="3" type="ORF">E2F49_11505</name>
</gene>
<protein>
    <submittedName>
        <fullName evidence="3">Uncharacterized protein</fullName>
    </submittedName>
</protein>
<evidence type="ECO:0000313" key="3">
    <source>
        <dbReference type="EMBL" id="TDK30955.1"/>
    </source>
</evidence>
<accession>A0A4R5U8Z2</accession>
<reference evidence="3 4" key="1">
    <citation type="submission" date="2019-03" db="EMBL/GenBank/DDBJ databases">
        <title>Luteimonas zhaokaii sp.nov., isolated from the rectal contents of Plateau pika in Yushu, Qinghai Province, China.</title>
        <authorList>
            <person name="Zhang G."/>
        </authorList>
    </citation>
    <scope>NUCLEOTIDE SEQUENCE [LARGE SCALE GENOMIC DNA]</scope>
    <source>
        <strain evidence="3 4">THG-MD21</strain>
    </source>
</reference>
<keyword evidence="2" id="KW-0472">Membrane</keyword>
<evidence type="ECO:0000256" key="2">
    <source>
        <dbReference type="SAM" id="Phobius"/>
    </source>
</evidence>
<keyword evidence="2" id="KW-1133">Transmembrane helix</keyword>
<dbReference type="EMBL" id="SMTG01000004">
    <property type="protein sequence ID" value="TDK30955.1"/>
    <property type="molecule type" value="Genomic_DNA"/>
</dbReference>
<organism evidence="3 4">
    <name type="scientific">Luteimonas terrae</name>
    <dbReference type="NCBI Taxonomy" id="1530191"/>
    <lineage>
        <taxon>Bacteria</taxon>
        <taxon>Pseudomonadati</taxon>
        <taxon>Pseudomonadota</taxon>
        <taxon>Gammaproteobacteria</taxon>
        <taxon>Lysobacterales</taxon>
        <taxon>Lysobacteraceae</taxon>
        <taxon>Luteimonas</taxon>
    </lineage>
</organism>
<keyword evidence="1" id="KW-0175">Coiled coil</keyword>
<proteinExistence type="predicted"/>
<dbReference type="RefSeq" id="WP_133394008.1">
    <property type="nucleotide sequence ID" value="NZ_SMTG01000004.1"/>
</dbReference>
<comment type="caution">
    <text evidence="3">The sequence shown here is derived from an EMBL/GenBank/DDBJ whole genome shotgun (WGS) entry which is preliminary data.</text>
</comment>
<evidence type="ECO:0000256" key="1">
    <source>
        <dbReference type="SAM" id="Coils"/>
    </source>
</evidence>
<dbReference type="OrthoDB" id="9157065at2"/>
<name>A0A4R5U8Z2_9GAMM</name>
<feature type="coiled-coil region" evidence="1">
    <location>
        <begin position="119"/>
        <end position="153"/>
    </location>
</feature>
<feature type="transmembrane region" description="Helical" evidence="2">
    <location>
        <begin position="300"/>
        <end position="319"/>
    </location>
</feature>
<sequence length="320" mass="34929">MSNLVEHVSKLPLSADLVRLTNPDDLLKSFAQTFGKLGAFKATRDKHNGRSAGEKLWDFITFDDTIKVAQLDAVETQEAFSKMLGQLMVLSIAQAKQLQEQQCKLGAQQEALRKQACRIEDQATTIADQQKDLARQNEELDKLVREYFELKGLTLDGAAKLIQVAKEVQGTRDSLLESFRSSVLDVSSRTEACESLFSARSAQIEQRADALAGSWKAGFDTLQSGLKEQKEQARATLLTIGELQELATISAEHISTLTKGVAACVAEVERTTRDLGGALEETKRHLACVEATAQRQFRHLLVLGVVVIVGAAGGFATAVL</sequence>
<dbReference type="Proteomes" id="UP000295543">
    <property type="component" value="Unassembled WGS sequence"/>
</dbReference>